<feature type="transmembrane region" description="Helical" evidence="1">
    <location>
        <begin position="117"/>
        <end position="137"/>
    </location>
</feature>
<reference evidence="4" key="1">
    <citation type="submission" date="2017-02" db="EMBL/GenBank/DDBJ databases">
        <authorList>
            <person name="Varghese N."/>
            <person name="Submissions S."/>
        </authorList>
    </citation>
    <scope>NUCLEOTIDE SEQUENCE [LARGE SCALE GENOMIC DNA]</scope>
    <source>
        <strain evidence="4">DSM 22270</strain>
    </source>
</reference>
<evidence type="ECO:0000259" key="2">
    <source>
        <dbReference type="Pfam" id="PF07786"/>
    </source>
</evidence>
<evidence type="ECO:0000313" key="4">
    <source>
        <dbReference type="Proteomes" id="UP000190897"/>
    </source>
</evidence>
<feature type="transmembrane region" description="Helical" evidence="1">
    <location>
        <begin position="90"/>
        <end position="111"/>
    </location>
</feature>
<feature type="transmembrane region" description="Helical" evidence="1">
    <location>
        <begin position="228"/>
        <end position="246"/>
    </location>
</feature>
<feature type="transmembrane region" description="Helical" evidence="1">
    <location>
        <begin position="356"/>
        <end position="378"/>
    </location>
</feature>
<dbReference type="InterPro" id="IPR012429">
    <property type="entry name" value="HGSNAT_cat"/>
</dbReference>
<keyword evidence="1" id="KW-0472">Membrane</keyword>
<evidence type="ECO:0000256" key="1">
    <source>
        <dbReference type="SAM" id="Phobius"/>
    </source>
</evidence>
<accession>A0A1T5BMY0</accession>
<dbReference type="RefSeq" id="WP_082213044.1">
    <property type="nucleotide sequence ID" value="NZ_FUZA01000001.1"/>
</dbReference>
<sequence length="396" mass="45022">MSTNGISLRIKSIDTIRGLIMVIMALDHTRDYFHITAFSADPLDPRTTTAALFFTRWVTHFCAPSFMLLSGISAYLSGQNKTTAETSAFLLKRGLWLICVELTFMTFAFSFDVTFKTIFLAVLWALGTSMLVLGLFVRFFSPKVILISGLILIFGHNLFDLLKPAPGSGLDIFLGIFLTGAGRFVPRGDGGNIAFLYVILPWAGIMMSGYGLGVIYNRAFPEQKRRRLLLQSGVAAIVLFLVLRFINYYGDQAPWTVQSEGLRTFFSFMNASKYPPSLIFTLMTLGPILILLAVTEHLNTGLTRFFTVYGKVPFFYFMLHFYLIHILTMIAVLSSGYTWQQATAPELFFKFRPTDFGYSLGMVYVIWITIVLALYFPCKWFGNYRERNKKWWLSYL</sequence>
<feature type="transmembrane region" description="Helical" evidence="1">
    <location>
        <begin position="194"/>
        <end position="216"/>
    </location>
</feature>
<dbReference type="PANTHER" id="PTHR40407:SF1">
    <property type="entry name" value="HEPARAN-ALPHA-GLUCOSAMINIDE N-ACETYLTRANSFERASE CATALYTIC DOMAIN-CONTAINING PROTEIN"/>
    <property type="match status" value="1"/>
</dbReference>
<dbReference type="STRING" id="651661.SAMN05660293_00458"/>
<dbReference type="Pfam" id="PF07786">
    <property type="entry name" value="HGSNAT_cat"/>
    <property type="match status" value="1"/>
</dbReference>
<dbReference type="EMBL" id="FUZA01000001">
    <property type="protein sequence ID" value="SKB48223.1"/>
    <property type="molecule type" value="Genomic_DNA"/>
</dbReference>
<dbReference type="AlphaFoldDB" id="A0A1T5BMY0"/>
<organism evidence="3 4">
    <name type="scientific">Dyadobacter psychrophilus</name>
    <dbReference type="NCBI Taxonomy" id="651661"/>
    <lineage>
        <taxon>Bacteria</taxon>
        <taxon>Pseudomonadati</taxon>
        <taxon>Bacteroidota</taxon>
        <taxon>Cytophagia</taxon>
        <taxon>Cytophagales</taxon>
        <taxon>Spirosomataceae</taxon>
        <taxon>Dyadobacter</taxon>
    </lineage>
</organism>
<dbReference type="PANTHER" id="PTHR40407">
    <property type="entry name" value="MEMBRANE PROTEIN-LIKE PROTEIN"/>
    <property type="match status" value="1"/>
</dbReference>
<gene>
    <name evidence="3" type="ORF">SAMN05660293_00458</name>
</gene>
<feature type="transmembrane region" description="Helical" evidence="1">
    <location>
        <begin position="274"/>
        <end position="294"/>
    </location>
</feature>
<feature type="transmembrane region" description="Helical" evidence="1">
    <location>
        <begin position="314"/>
        <end position="336"/>
    </location>
</feature>
<dbReference type="Proteomes" id="UP000190897">
    <property type="component" value="Unassembled WGS sequence"/>
</dbReference>
<keyword evidence="4" id="KW-1185">Reference proteome</keyword>
<keyword evidence="1" id="KW-1133">Transmembrane helix</keyword>
<protein>
    <submittedName>
        <fullName evidence="3">Uncharacterized membrane protein</fullName>
    </submittedName>
</protein>
<keyword evidence="1" id="KW-0812">Transmembrane</keyword>
<name>A0A1T5BMY0_9BACT</name>
<dbReference type="OrthoDB" id="508112at2"/>
<feature type="domain" description="Heparan-alpha-glucosaminide N-acetyltransferase catalytic" evidence="2">
    <location>
        <begin position="9"/>
        <end position="221"/>
    </location>
</feature>
<proteinExistence type="predicted"/>
<evidence type="ECO:0000313" key="3">
    <source>
        <dbReference type="EMBL" id="SKB48223.1"/>
    </source>
</evidence>
<feature type="transmembrane region" description="Helical" evidence="1">
    <location>
        <begin position="57"/>
        <end position="78"/>
    </location>
</feature>